<protein>
    <submittedName>
        <fullName evidence="2">NYN domain-containing protein</fullName>
    </submittedName>
</protein>
<dbReference type="Gene3D" id="3.40.50.1010">
    <property type="entry name" value="5'-nuclease"/>
    <property type="match status" value="1"/>
</dbReference>
<feature type="domain" description="NYN" evidence="1">
    <location>
        <begin position="2"/>
        <end position="178"/>
    </location>
</feature>
<dbReference type="OrthoDB" id="9809421at2"/>
<reference evidence="3" key="1">
    <citation type="submission" date="2016-10" db="EMBL/GenBank/DDBJ databases">
        <authorList>
            <person name="Varghese N."/>
            <person name="Submissions S."/>
        </authorList>
    </citation>
    <scope>NUCLEOTIDE SEQUENCE [LARGE SCALE GENOMIC DNA]</scope>
    <source>
        <strain evidence="3">CGMCC 1.10789</strain>
    </source>
</reference>
<dbReference type="InterPro" id="IPR021139">
    <property type="entry name" value="NYN"/>
</dbReference>
<organism evidence="2 3">
    <name type="scientific">Meinhardsimonia xiamenensis</name>
    <dbReference type="NCBI Taxonomy" id="990712"/>
    <lineage>
        <taxon>Bacteria</taxon>
        <taxon>Pseudomonadati</taxon>
        <taxon>Pseudomonadota</taxon>
        <taxon>Alphaproteobacteria</taxon>
        <taxon>Rhodobacterales</taxon>
        <taxon>Paracoccaceae</taxon>
        <taxon>Meinhardsimonia</taxon>
    </lineage>
</organism>
<evidence type="ECO:0000313" key="2">
    <source>
        <dbReference type="EMBL" id="SDL10194.1"/>
    </source>
</evidence>
<accession>A0A1G9HBV6</accession>
<dbReference type="STRING" id="990712.SAMN05216257_1123"/>
<dbReference type="AlphaFoldDB" id="A0A1G9HBV6"/>
<evidence type="ECO:0000259" key="1">
    <source>
        <dbReference type="Pfam" id="PF01936"/>
    </source>
</evidence>
<dbReference type="GO" id="GO:0004540">
    <property type="term" value="F:RNA nuclease activity"/>
    <property type="evidence" value="ECO:0007669"/>
    <property type="project" value="InterPro"/>
</dbReference>
<gene>
    <name evidence="2" type="ORF">SAMN05216257_1123</name>
</gene>
<dbReference type="Proteomes" id="UP000199328">
    <property type="component" value="Unassembled WGS sequence"/>
</dbReference>
<dbReference type="RefSeq" id="WP_092501331.1">
    <property type="nucleotide sequence ID" value="NZ_FNFV01000012.1"/>
</dbReference>
<name>A0A1G9HBV6_9RHOB</name>
<dbReference type="CDD" id="cd18722">
    <property type="entry name" value="PIN_NicB-like"/>
    <property type="match status" value="1"/>
</dbReference>
<keyword evidence="3" id="KW-1185">Reference proteome</keyword>
<proteinExistence type="predicted"/>
<sequence>MRTHVYIDGYNLYYGCLKRTPYKWLNIHALCCALLPQNDIRAIRYFTAQVSGTPHDPDQPTRQQTYFRALRTLPQVSIHLGHFLTHEVTMPDAADWKNGRYTGRQVMKTEEKGSDVNLATYLLVDAFDDAFDVAVIVSNDSDLKEPISVVRNRFGKTIGILNPQKRVSRALKPYAHFIKQIRPGVLKNSQFPNTMQDAKGQFHKPTRW</sequence>
<dbReference type="Pfam" id="PF01936">
    <property type="entry name" value="NYN"/>
    <property type="match status" value="1"/>
</dbReference>
<dbReference type="EMBL" id="FNFV01000012">
    <property type="protein sequence ID" value="SDL10194.1"/>
    <property type="molecule type" value="Genomic_DNA"/>
</dbReference>
<evidence type="ECO:0000313" key="3">
    <source>
        <dbReference type="Proteomes" id="UP000199328"/>
    </source>
</evidence>